<accession>A0A165ERK9</accession>
<dbReference type="AlphaFoldDB" id="A0A165ERK9"/>
<keyword evidence="2" id="KW-1185">Reference proteome</keyword>
<sequence length="169" mass="19003">MRPDVVQIGLQAALFPVEGSSALRPEWRLLLCLHTRIGLPGYILLQPHGMQYGTLLSFSVSAVRDPNNVPGAVRVEQLSFPVQRKDRGIRWPTAEELVSLLVNRRMHRAPAERRPEEDYFHWALFALHMLSKAEWLMPYADMVAAVQRESVEAQLSAISLSGETGTTES</sequence>
<reference evidence="1 2" key="1">
    <citation type="journal article" date="2016" name="Mol. Biol. Evol.">
        <title>Comparative Genomics of Early-Diverging Mushroom-Forming Fungi Provides Insights into the Origins of Lignocellulose Decay Capabilities.</title>
        <authorList>
            <person name="Nagy L.G."/>
            <person name="Riley R."/>
            <person name="Tritt A."/>
            <person name="Adam C."/>
            <person name="Daum C."/>
            <person name="Floudas D."/>
            <person name="Sun H."/>
            <person name="Yadav J.S."/>
            <person name="Pangilinan J."/>
            <person name="Larsson K.H."/>
            <person name="Matsuura K."/>
            <person name="Barry K."/>
            <person name="Labutti K."/>
            <person name="Kuo R."/>
            <person name="Ohm R.A."/>
            <person name="Bhattacharya S.S."/>
            <person name="Shirouzu T."/>
            <person name="Yoshinaga Y."/>
            <person name="Martin F.M."/>
            <person name="Grigoriev I.V."/>
            <person name="Hibbett D.S."/>
        </authorList>
    </citation>
    <scope>NUCLEOTIDE SEQUENCE [LARGE SCALE GENOMIC DNA]</scope>
    <source>
        <strain evidence="1 2">HHB12733</strain>
    </source>
</reference>
<proteinExistence type="predicted"/>
<dbReference type="EMBL" id="KV423996">
    <property type="protein sequence ID" value="KZT55391.1"/>
    <property type="molecule type" value="Genomic_DNA"/>
</dbReference>
<protein>
    <submittedName>
        <fullName evidence="1">Uncharacterized protein</fullName>
    </submittedName>
</protein>
<dbReference type="Proteomes" id="UP000076842">
    <property type="component" value="Unassembled WGS sequence"/>
</dbReference>
<dbReference type="InParanoid" id="A0A165ERK9"/>
<name>A0A165ERK9_9BASI</name>
<evidence type="ECO:0000313" key="2">
    <source>
        <dbReference type="Proteomes" id="UP000076842"/>
    </source>
</evidence>
<organism evidence="1 2">
    <name type="scientific">Calocera cornea HHB12733</name>
    <dbReference type="NCBI Taxonomy" id="1353952"/>
    <lineage>
        <taxon>Eukaryota</taxon>
        <taxon>Fungi</taxon>
        <taxon>Dikarya</taxon>
        <taxon>Basidiomycota</taxon>
        <taxon>Agaricomycotina</taxon>
        <taxon>Dacrymycetes</taxon>
        <taxon>Dacrymycetales</taxon>
        <taxon>Dacrymycetaceae</taxon>
        <taxon>Calocera</taxon>
    </lineage>
</organism>
<evidence type="ECO:0000313" key="1">
    <source>
        <dbReference type="EMBL" id="KZT55391.1"/>
    </source>
</evidence>
<gene>
    <name evidence="1" type="ORF">CALCODRAFT_484844</name>
</gene>